<dbReference type="RefSeq" id="WP_342697241.1">
    <property type="nucleotide sequence ID" value="NZ_JBCGDO010000067.1"/>
</dbReference>
<gene>
    <name evidence="2" type="ORF">WFZ85_15935</name>
</gene>
<keyword evidence="3" id="KW-1185">Reference proteome</keyword>
<accession>A0ABU9N8R7</accession>
<keyword evidence="1" id="KW-0812">Transmembrane</keyword>
<feature type="transmembrane region" description="Helical" evidence="1">
    <location>
        <begin position="83"/>
        <end position="105"/>
    </location>
</feature>
<evidence type="ECO:0000313" key="3">
    <source>
        <dbReference type="Proteomes" id="UP001460072"/>
    </source>
</evidence>
<comment type="caution">
    <text evidence="2">The sequence shown here is derived from an EMBL/GenBank/DDBJ whole genome shotgun (WGS) entry which is preliminary data.</text>
</comment>
<dbReference type="EMBL" id="JBCGDO010000067">
    <property type="protein sequence ID" value="MEM0544080.1"/>
    <property type="molecule type" value="Genomic_DNA"/>
</dbReference>
<proteinExistence type="predicted"/>
<keyword evidence="1" id="KW-0472">Membrane</keyword>
<feature type="transmembrane region" description="Helical" evidence="1">
    <location>
        <begin position="49"/>
        <end position="68"/>
    </location>
</feature>
<evidence type="ECO:0000256" key="1">
    <source>
        <dbReference type="SAM" id="Phobius"/>
    </source>
</evidence>
<dbReference type="Proteomes" id="UP001460072">
    <property type="component" value="Unassembled WGS sequence"/>
</dbReference>
<organism evidence="2 3">
    <name type="scientific">Flavobacterium aureirubrum</name>
    <dbReference type="NCBI Taxonomy" id="3133147"/>
    <lineage>
        <taxon>Bacteria</taxon>
        <taxon>Pseudomonadati</taxon>
        <taxon>Bacteroidota</taxon>
        <taxon>Flavobacteriia</taxon>
        <taxon>Flavobacteriales</taxon>
        <taxon>Flavobacteriaceae</taxon>
        <taxon>Flavobacterium</taxon>
    </lineage>
</organism>
<evidence type="ECO:0000313" key="2">
    <source>
        <dbReference type="EMBL" id="MEM0544080.1"/>
    </source>
</evidence>
<protein>
    <submittedName>
        <fullName evidence="2">Uncharacterized protein</fullName>
    </submittedName>
</protein>
<feature type="transmembrane region" description="Helical" evidence="1">
    <location>
        <begin position="21"/>
        <end position="37"/>
    </location>
</feature>
<reference evidence="2 3" key="1">
    <citation type="submission" date="2024-03" db="EMBL/GenBank/DDBJ databases">
        <title>Two novel species of the genus Flavobacterium exhibiting potentially degradation of complex polysaccharides.</title>
        <authorList>
            <person name="Lian X."/>
        </authorList>
    </citation>
    <scope>NUCLEOTIDE SEQUENCE [LARGE SCALE GENOMIC DNA]</scope>
    <source>
        <strain evidence="3">j3</strain>
    </source>
</reference>
<name>A0ABU9N8R7_9FLAO</name>
<sequence>MKFGKNRLTVSKEKQLEKRHYNIVIGLMISFVTYYFLFEPNLIGHDSRYTIYVFLLPTLLGLLTLAVYRRRFLTHKFTTNKGFRLWTFMTVLYLVQGIVFSYLSFGQVAKISWDILNDKTAKQNIEEVFDCQVTRFWNGKRSSIDFLFNDRHNKFDVQYETIKDYINKNPDDYYLTITARKGLWNYYLVERWDIKNKKTSGQ</sequence>
<keyword evidence="1" id="KW-1133">Transmembrane helix</keyword>